<name>A6FWS8_9BACT</name>
<feature type="transmembrane region" description="Helical" evidence="1">
    <location>
        <begin position="455"/>
        <end position="474"/>
    </location>
</feature>
<feature type="transmembrane region" description="Helical" evidence="1">
    <location>
        <begin position="275"/>
        <end position="292"/>
    </location>
</feature>
<keyword evidence="1" id="KW-0812">Transmembrane</keyword>
<keyword evidence="1" id="KW-0472">Membrane</keyword>
<feature type="transmembrane region" description="Helical" evidence="1">
    <location>
        <begin position="298"/>
        <end position="316"/>
    </location>
</feature>
<feature type="transmembrane region" description="Helical" evidence="1">
    <location>
        <begin position="486"/>
        <end position="504"/>
    </location>
</feature>
<keyword evidence="3" id="KW-1185">Reference proteome</keyword>
<dbReference type="STRING" id="391625.PPSIR1_04778"/>
<feature type="transmembrane region" description="Helical" evidence="1">
    <location>
        <begin position="240"/>
        <end position="263"/>
    </location>
</feature>
<feature type="transmembrane region" description="Helical" evidence="1">
    <location>
        <begin position="187"/>
        <end position="206"/>
    </location>
</feature>
<protein>
    <recommendedName>
        <fullName evidence="4">Glycosyltransferase RgtA/B/C/D-like domain-containing protein</fullName>
    </recommendedName>
</protein>
<reference evidence="2 3" key="1">
    <citation type="submission" date="2007-06" db="EMBL/GenBank/DDBJ databases">
        <authorList>
            <person name="Shimkets L."/>
            <person name="Ferriera S."/>
            <person name="Johnson J."/>
            <person name="Kravitz S."/>
            <person name="Beeson K."/>
            <person name="Sutton G."/>
            <person name="Rogers Y.-H."/>
            <person name="Friedman R."/>
            <person name="Frazier M."/>
            <person name="Venter J.C."/>
        </authorList>
    </citation>
    <scope>NUCLEOTIDE SEQUENCE [LARGE SCALE GENOMIC DNA]</scope>
    <source>
        <strain evidence="2 3">SIR-1</strain>
    </source>
</reference>
<evidence type="ECO:0008006" key="4">
    <source>
        <dbReference type="Google" id="ProtNLM"/>
    </source>
</evidence>
<dbReference type="AlphaFoldDB" id="A6FWS8"/>
<feature type="transmembrane region" description="Helical" evidence="1">
    <location>
        <begin position="375"/>
        <end position="395"/>
    </location>
</feature>
<proteinExistence type="predicted"/>
<gene>
    <name evidence="2" type="ORF">PPSIR1_04778</name>
</gene>
<organism evidence="2 3">
    <name type="scientific">Plesiocystis pacifica SIR-1</name>
    <dbReference type="NCBI Taxonomy" id="391625"/>
    <lineage>
        <taxon>Bacteria</taxon>
        <taxon>Pseudomonadati</taxon>
        <taxon>Myxococcota</taxon>
        <taxon>Polyangia</taxon>
        <taxon>Nannocystales</taxon>
        <taxon>Nannocystaceae</taxon>
        <taxon>Plesiocystis</taxon>
    </lineage>
</organism>
<evidence type="ECO:0000256" key="1">
    <source>
        <dbReference type="SAM" id="Phobius"/>
    </source>
</evidence>
<evidence type="ECO:0000313" key="2">
    <source>
        <dbReference type="EMBL" id="EDM81752.1"/>
    </source>
</evidence>
<dbReference type="Proteomes" id="UP000005801">
    <property type="component" value="Unassembled WGS sequence"/>
</dbReference>
<feature type="transmembrane region" description="Helical" evidence="1">
    <location>
        <begin position="323"/>
        <end position="341"/>
    </location>
</feature>
<accession>A6FWS8</accession>
<feature type="transmembrane region" description="Helical" evidence="1">
    <location>
        <begin position="530"/>
        <end position="549"/>
    </location>
</feature>
<evidence type="ECO:0000313" key="3">
    <source>
        <dbReference type="Proteomes" id="UP000005801"/>
    </source>
</evidence>
<comment type="caution">
    <text evidence="2">The sequence shown here is derived from an EMBL/GenBank/DDBJ whole genome shotgun (WGS) entry which is preliminary data.</text>
</comment>
<sequence>MAALALALMLLFPLVCRAGIPVIAPGREAEILALFQPHELGDSLSDGWTLHSFSVDAGTIHVWIEGPPASEANGQDAEPVYAELRLDHPDYGPLGSRALPGFAVSATQVPPGSQAAIDALERAVAANDAGEFWARDMVYAEGEGEVLRGSSRRRLVQLLTDGVVLISLLTLSLLALVARKLAGAPRWVVAALCGAVLGGALLRVWLSPAVALAPWPYSRFLVSARLLYEGPVLAMAHEGALWMTETVLTSTLVLACLAPLAVYVHARYLLDDHRAALVVAVVVGVLPLHLRFSHSDAAFIPSITVSSLVFTLVHAATRERSAAWAWIALAIVGFPLALMFQVRPLNIMYYPLLVATAFVDGGLEGEKPPVDRLRAALAFVLITGITFGLGVPWLLADFGQQVSEGLSLETLRGAVEVIFSPRMNALLNPSFTPPGFTALAVLGAVDLWRRGRARLFLFLVLWLLGFLVAHAYVIPRSPYMQARYHLHLVVPYMLLVACGFEAALRWLKARRESGEAVAGRVVITAKLERGLVVGLVAYALASPLIHLGFIRAVDFNDTQEFLFVHEQRERIPEACTVIEYIGDTEDVRFERVGAYMDAGVRSQRWTVLTIPMAADGDDGFEGADAAAALPEAVRAAIESPPDCLYWYAGLPCWGTKPEGSHRAPACEFMDGVLPMEEVAALERASRVYDGNLAEDLEDGTPIRFSLSRVRTEDLGAR</sequence>
<feature type="transmembrane region" description="Helical" evidence="1">
    <location>
        <begin position="158"/>
        <end position="178"/>
    </location>
</feature>
<keyword evidence="1" id="KW-1133">Transmembrane helix</keyword>
<dbReference type="EMBL" id="ABCS01000001">
    <property type="protein sequence ID" value="EDM81752.1"/>
    <property type="molecule type" value="Genomic_DNA"/>
</dbReference>